<evidence type="ECO:0000313" key="4">
    <source>
        <dbReference type="EMBL" id="SHF84284.1"/>
    </source>
</evidence>
<dbReference type="EMBL" id="FQUQ01000003">
    <property type="protein sequence ID" value="SHF84284.1"/>
    <property type="molecule type" value="Genomic_DNA"/>
</dbReference>
<feature type="domain" description="D-serine dehydratase-like" evidence="3">
    <location>
        <begin position="267"/>
        <end position="357"/>
    </location>
</feature>
<gene>
    <name evidence="4" type="ORF">SAMN04488522_103858</name>
</gene>
<protein>
    <submittedName>
        <fullName evidence="4">D-serine deaminase, pyridoxal phosphate-dependent</fullName>
    </submittedName>
</protein>
<dbReference type="InterPro" id="IPR029066">
    <property type="entry name" value="PLP-binding_barrel"/>
</dbReference>
<keyword evidence="2" id="KW-0456">Lyase</keyword>
<dbReference type="Gene3D" id="3.20.20.10">
    <property type="entry name" value="Alanine racemase"/>
    <property type="match status" value="1"/>
</dbReference>
<evidence type="ECO:0000256" key="2">
    <source>
        <dbReference type="ARBA" id="ARBA00023239"/>
    </source>
</evidence>
<comment type="similarity">
    <text evidence="1">Belongs to the DSD1 family.</text>
</comment>
<dbReference type="InterPro" id="IPR051466">
    <property type="entry name" value="D-amino_acid_metab_enzyme"/>
</dbReference>
<evidence type="ECO:0000313" key="5">
    <source>
        <dbReference type="Proteomes" id="UP000184287"/>
    </source>
</evidence>
<reference evidence="5" key="1">
    <citation type="submission" date="2016-11" db="EMBL/GenBank/DDBJ databases">
        <authorList>
            <person name="Varghese N."/>
            <person name="Submissions S."/>
        </authorList>
    </citation>
    <scope>NUCLEOTIDE SEQUENCE [LARGE SCALE GENOMIC DNA]</scope>
    <source>
        <strain evidence="5">DSM 16990</strain>
    </source>
</reference>
<dbReference type="InterPro" id="IPR001608">
    <property type="entry name" value="Ala_racemase_N"/>
</dbReference>
<accession>A0A1M5EYG4</accession>
<proteinExistence type="inferred from homology"/>
<evidence type="ECO:0000256" key="1">
    <source>
        <dbReference type="ARBA" id="ARBA00005323"/>
    </source>
</evidence>
<dbReference type="AlphaFoldDB" id="A0A1M5EYG4"/>
<dbReference type="Pfam" id="PF14031">
    <property type="entry name" value="D-ser_dehydrat"/>
    <property type="match status" value="1"/>
</dbReference>
<dbReference type="InterPro" id="IPR042208">
    <property type="entry name" value="D-ser_dehydrat-like_sf"/>
</dbReference>
<name>A0A1M5EYG4_9SPHI</name>
<dbReference type="Pfam" id="PF01168">
    <property type="entry name" value="Ala_racemase_N"/>
    <property type="match status" value="1"/>
</dbReference>
<dbReference type="GO" id="GO:0008721">
    <property type="term" value="F:D-serine ammonia-lyase activity"/>
    <property type="evidence" value="ECO:0007669"/>
    <property type="project" value="TreeGrafter"/>
</dbReference>
<dbReference type="PANTHER" id="PTHR28004">
    <property type="entry name" value="ZGC:162816-RELATED"/>
    <property type="match status" value="1"/>
</dbReference>
<sequence>MTTILSMKNWQEISNLNAFDTPLFVVYEARLKSNIEMALVMLSGNVDRFRPHIKTHKIGEVIQLFSEYQIRKIKCATIAEAELAAANGMNDILIAYQPVGFKINRLMELMLAFPECQFSCLVDNPDTADQIAMVALEHQLEVAVYVDLNTGMNRTGFPVDGNVIGFCLALSGIKGLKLKGLHAYDGHLHDQDPAVRAEKARPALEKILADAGELAKLGISDLKIVAGGSNTFSFYASREGVECSPGTFVFWDDNYTRHLPELEFQPAALLICTVISLPAPDLICVDLGYKSVSSENPLEKRVLFPWNEDLTPYGHSEEHLTLKHTTSGKYKIGDRIYGLPYHVCPTCALYEEAQVVRGRQIETSWKIKARDKKISI</sequence>
<keyword evidence="5" id="KW-1185">Reference proteome</keyword>
<dbReference type="Proteomes" id="UP000184287">
    <property type="component" value="Unassembled WGS sequence"/>
</dbReference>
<evidence type="ECO:0000259" key="3">
    <source>
        <dbReference type="SMART" id="SM01119"/>
    </source>
</evidence>
<dbReference type="GO" id="GO:0036088">
    <property type="term" value="P:D-serine catabolic process"/>
    <property type="evidence" value="ECO:0007669"/>
    <property type="project" value="TreeGrafter"/>
</dbReference>
<dbReference type="SMART" id="SM01119">
    <property type="entry name" value="D-ser_dehydrat"/>
    <property type="match status" value="1"/>
</dbReference>
<dbReference type="InterPro" id="IPR026956">
    <property type="entry name" value="D-ser_dehydrat-like_dom"/>
</dbReference>
<dbReference type="CDD" id="cd06821">
    <property type="entry name" value="PLPDE_III_D-TA"/>
    <property type="match status" value="1"/>
</dbReference>
<dbReference type="Gene3D" id="2.40.37.20">
    <property type="entry name" value="D-serine dehydratase-like domain"/>
    <property type="match status" value="1"/>
</dbReference>
<dbReference type="PANTHER" id="PTHR28004:SF2">
    <property type="entry name" value="D-SERINE DEHYDRATASE"/>
    <property type="match status" value="1"/>
</dbReference>
<organism evidence="4 5">
    <name type="scientific">Pedobacter caeni</name>
    <dbReference type="NCBI Taxonomy" id="288992"/>
    <lineage>
        <taxon>Bacteria</taxon>
        <taxon>Pseudomonadati</taxon>
        <taxon>Bacteroidota</taxon>
        <taxon>Sphingobacteriia</taxon>
        <taxon>Sphingobacteriales</taxon>
        <taxon>Sphingobacteriaceae</taxon>
        <taxon>Pedobacter</taxon>
    </lineage>
</organism>
<dbReference type="SUPFAM" id="SSF51419">
    <property type="entry name" value="PLP-binding barrel"/>
    <property type="match status" value="1"/>
</dbReference>
<dbReference type="STRING" id="288992.SAMN04488522_103858"/>